<keyword evidence="3" id="KW-1185">Reference proteome</keyword>
<comment type="caution">
    <text evidence="2">The sequence shown here is derived from an EMBL/GenBank/DDBJ whole genome shotgun (WGS) entry which is preliminary data.</text>
</comment>
<proteinExistence type="predicted"/>
<evidence type="ECO:0000256" key="1">
    <source>
        <dbReference type="SAM" id="MobiDB-lite"/>
    </source>
</evidence>
<feature type="region of interest" description="Disordered" evidence="1">
    <location>
        <begin position="1"/>
        <end position="31"/>
    </location>
</feature>
<feature type="compositionally biased region" description="Polar residues" evidence="1">
    <location>
        <begin position="1"/>
        <end position="10"/>
    </location>
</feature>
<gene>
    <name evidence="2" type="ORF">FTOL_12190</name>
</gene>
<dbReference type="EMBL" id="ONZP01000563">
    <property type="protein sequence ID" value="SPJ87165.1"/>
    <property type="molecule type" value="Genomic_DNA"/>
</dbReference>
<sequence length="69" mass="7008">MSDSESTIAQPTPGEAAGQGQGELSTTKKAGLTTAMTSSQLVQMVPFGAGIAVTLPIAHDVKLHRDVAT</sequence>
<evidence type="ECO:0000313" key="3">
    <source>
        <dbReference type="Proteomes" id="UP001187734"/>
    </source>
</evidence>
<feature type="compositionally biased region" description="Polar residues" evidence="1">
    <location>
        <begin position="22"/>
        <end position="31"/>
    </location>
</feature>
<organism evidence="2 3">
    <name type="scientific">Fusarium torulosum</name>
    <dbReference type="NCBI Taxonomy" id="33205"/>
    <lineage>
        <taxon>Eukaryota</taxon>
        <taxon>Fungi</taxon>
        <taxon>Dikarya</taxon>
        <taxon>Ascomycota</taxon>
        <taxon>Pezizomycotina</taxon>
        <taxon>Sordariomycetes</taxon>
        <taxon>Hypocreomycetidae</taxon>
        <taxon>Hypocreales</taxon>
        <taxon>Nectriaceae</taxon>
        <taxon>Fusarium</taxon>
    </lineage>
</organism>
<evidence type="ECO:0000313" key="2">
    <source>
        <dbReference type="EMBL" id="SPJ87165.1"/>
    </source>
</evidence>
<accession>A0AAE8MK54</accession>
<dbReference type="Proteomes" id="UP001187734">
    <property type="component" value="Unassembled WGS sequence"/>
</dbReference>
<reference evidence="2" key="1">
    <citation type="submission" date="2018-03" db="EMBL/GenBank/DDBJ databases">
        <authorList>
            <person name="Guldener U."/>
        </authorList>
    </citation>
    <scope>NUCLEOTIDE SEQUENCE</scope>
</reference>
<protein>
    <submittedName>
        <fullName evidence="2">Uncharacterized protein</fullName>
    </submittedName>
</protein>
<dbReference type="AlphaFoldDB" id="A0AAE8MK54"/>
<name>A0AAE8MK54_9HYPO</name>